<accession>A0A934I5I2</accession>
<sequence length="224" mass="24729">MLVASASIILAACQTPPPQPGDGQDESAASTPTAQSTEQAVSEDQSSATANTDGSPIIFDPVEAGKNLPDPCLELSEETMNRIGFTGEFQRFTYGLDDELLGKGISCDLDLIEDTRLEVTTFGFYTDNVSKEFIKKQGFFIRDVPESKVPNAYFYTFSPRNQSRCFIGAHTPRGRLGLVASGPTTWTWEESCPLALKYFDKTYTATDGFTWLKSSPDKYERNNR</sequence>
<protein>
    <recommendedName>
        <fullName evidence="4">DUF3558 domain-containing protein</fullName>
    </recommendedName>
</protein>
<gene>
    <name evidence="2" type="ORF">JDV75_06610</name>
</gene>
<evidence type="ECO:0000256" key="1">
    <source>
        <dbReference type="SAM" id="MobiDB-lite"/>
    </source>
</evidence>
<dbReference type="Proteomes" id="UP000645966">
    <property type="component" value="Unassembled WGS sequence"/>
</dbReference>
<organism evidence="2 3">
    <name type="scientific">Corynebacterium meridianum</name>
    <dbReference type="NCBI Taxonomy" id="2765363"/>
    <lineage>
        <taxon>Bacteria</taxon>
        <taxon>Bacillati</taxon>
        <taxon>Actinomycetota</taxon>
        <taxon>Actinomycetes</taxon>
        <taxon>Mycobacteriales</taxon>
        <taxon>Corynebacteriaceae</taxon>
        <taxon>Corynebacterium</taxon>
    </lineage>
</organism>
<name>A0A934I5I2_9CORY</name>
<dbReference type="RefSeq" id="WP_198738412.1">
    <property type="nucleotide sequence ID" value="NZ_JAEIOS010000011.1"/>
</dbReference>
<comment type="caution">
    <text evidence="2">The sequence shown here is derived from an EMBL/GenBank/DDBJ whole genome shotgun (WGS) entry which is preliminary data.</text>
</comment>
<evidence type="ECO:0000313" key="2">
    <source>
        <dbReference type="EMBL" id="MBI8989431.1"/>
    </source>
</evidence>
<keyword evidence="3" id="KW-1185">Reference proteome</keyword>
<reference evidence="2" key="1">
    <citation type="submission" date="2020-12" db="EMBL/GenBank/DDBJ databases">
        <title>Genome public.</title>
        <authorList>
            <person name="Sun Q."/>
        </authorList>
    </citation>
    <scope>NUCLEOTIDE SEQUENCE</scope>
    <source>
        <strain evidence="2">CCM 8863</strain>
    </source>
</reference>
<feature type="region of interest" description="Disordered" evidence="1">
    <location>
        <begin position="13"/>
        <end position="63"/>
    </location>
</feature>
<evidence type="ECO:0008006" key="4">
    <source>
        <dbReference type="Google" id="ProtNLM"/>
    </source>
</evidence>
<feature type="compositionally biased region" description="Polar residues" evidence="1">
    <location>
        <begin position="27"/>
        <end position="54"/>
    </location>
</feature>
<dbReference type="EMBL" id="JAEIOS010000011">
    <property type="protein sequence ID" value="MBI8989431.1"/>
    <property type="molecule type" value="Genomic_DNA"/>
</dbReference>
<proteinExistence type="predicted"/>
<dbReference type="AlphaFoldDB" id="A0A934I5I2"/>
<evidence type="ECO:0000313" key="3">
    <source>
        <dbReference type="Proteomes" id="UP000645966"/>
    </source>
</evidence>